<reference evidence="6 8" key="1">
    <citation type="submission" date="2011-05" db="EMBL/GenBank/DDBJ databases">
        <authorList>
            <person name="Muzny D."/>
            <person name="Qin X."/>
            <person name="Deng J."/>
            <person name="Jiang H."/>
            <person name="Liu Y."/>
            <person name="Qu J."/>
            <person name="Song X.-Z."/>
            <person name="Zhang L."/>
            <person name="Thornton R."/>
            <person name="Coyle M."/>
            <person name="Francisco L."/>
            <person name="Jackson L."/>
            <person name="Javaid M."/>
            <person name="Korchina V."/>
            <person name="Kovar C."/>
            <person name="Mata R."/>
            <person name="Mathew T."/>
            <person name="Ngo R."/>
            <person name="Nguyen L."/>
            <person name="Nguyen N."/>
            <person name="Okwuonu G."/>
            <person name="Ongeri F."/>
            <person name="Pham C."/>
            <person name="Simmons D."/>
            <person name="Wilczek-Boney K."/>
            <person name="Hale W."/>
            <person name="Jakkamsetti A."/>
            <person name="Pham P."/>
            <person name="Ruth R."/>
            <person name="San Lucas F."/>
            <person name="Warren J."/>
            <person name="Zhang J."/>
            <person name="Zhao Z."/>
            <person name="Zhou C."/>
            <person name="Zhu D."/>
            <person name="Lee S."/>
            <person name="Bess C."/>
            <person name="Blankenburg K."/>
            <person name="Forbes L."/>
            <person name="Fu Q."/>
            <person name="Gubbala S."/>
            <person name="Hirani K."/>
            <person name="Jayaseelan J.C."/>
            <person name="Lara F."/>
            <person name="Munidasa M."/>
            <person name="Palculict T."/>
            <person name="Patil S."/>
            <person name="Pu L.-L."/>
            <person name="Saada N."/>
            <person name="Tang L."/>
            <person name="Weissenberger G."/>
            <person name="Zhu Y."/>
            <person name="Hemphill L."/>
            <person name="Shang Y."/>
            <person name="Youmans B."/>
            <person name="Ayvaz T."/>
            <person name="Ross M."/>
            <person name="Santibanez J."/>
            <person name="Aqrawi P."/>
            <person name="Gross S."/>
            <person name="Joshi V."/>
            <person name="Fowler G."/>
            <person name="Nazareth L."/>
            <person name="Reid J."/>
            <person name="Worley K."/>
            <person name="Petrosino J."/>
            <person name="Highlander S."/>
            <person name="Gibbs R."/>
        </authorList>
    </citation>
    <scope>NUCLEOTIDE SEQUENCE [LARGE SCALE GENOMIC DNA]</scope>
    <source>
        <strain evidence="6 8">ATCC 33926</strain>
    </source>
</reference>
<feature type="transmembrane region" description="Helical" evidence="5">
    <location>
        <begin position="150"/>
        <end position="168"/>
    </location>
</feature>
<comment type="function">
    <text evidence="5">Plays a role in cell envelope biogenesis, maintenance of cell envelope integrity and membrane homeostasis.</text>
</comment>
<dbReference type="NCBIfam" id="TIGR00997">
    <property type="entry name" value="ispZ"/>
    <property type="match status" value="1"/>
</dbReference>
<keyword evidence="4 5" id="KW-0472">Membrane</keyword>
<feature type="transmembrane region" description="Helical" evidence="5">
    <location>
        <begin position="7"/>
        <end position="38"/>
    </location>
</feature>
<name>A0AA36ULD1_9NEIS</name>
<dbReference type="Proteomes" id="UP000829455">
    <property type="component" value="Chromosome"/>
</dbReference>
<keyword evidence="5" id="KW-0997">Cell inner membrane</keyword>
<protein>
    <recommendedName>
        <fullName evidence="5">Inner membrane-spanning protein YciB</fullName>
    </recommendedName>
</protein>
<dbReference type="Pfam" id="PF04279">
    <property type="entry name" value="IspA"/>
    <property type="match status" value="1"/>
</dbReference>
<evidence type="ECO:0000256" key="4">
    <source>
        <dbReference type="ARBA" id="ARBA00023136"/>
    </source>
</evidence>
<dbReference type="InterPro" id="IPR006008">
    <property type="entry name" value="YciB"/>
</dbReference>
<dbReference type="EMBL" id="AFQE01000021">
    <property type="protein sequence ID" value="EGQ78234.1"/>
    <property type="molecule type" value="Genomic_DNA"/>
</dbReference>
<dbReference type="GO" id="GO:0005886">
    <property type="term" value="C:plasma membrane"/>
    <property type="evidence" value="ECO:0007669"/>
    <property type="project" value="UniProtKB-SubCell"/>
</dbReference>
<comment type="subcellular location">
    <subcellularLocation>
        <location evidence="5">Cell inner membrane</location>
        <topology evidence="5">Multi-pass membrane protein</topology>
    </subcellularLocation>
</comment>
<evidence type="ECO:0000313" key="6">
    <source>
        <dbReference type="EMBL" id="EGQ78234.1"/>
    </source>
</evidence>
<dbReference type="EMBL" id="CP094241">
    <property type="protein sequence ID" value="UNV84630.1"/>
    <property type="molecule type" value="Genomic_DNA"/>
</dbReference>
<feature type="transmembrane region" description="Helical" evidence="5">
    <location>
        <begin position="81"/>
        <end position="101"/>
    </location>
</feature>
<feature type="transmembrane region" description="Helical" evidence="5">
    <location>
        <begin position="50"/>
        <end position="69"/>
    </location>
</feature>
<evidence type="ECO:0000313" key="8">
    <source>
        <dbReference type="Proteomes" id="UP000004982"/>
    </source>
</evidence>
<comment type="similarity">
    <text evidence="5">Belongs to the YciB family.</text>
</comment>
<evidence type="ECO:0000313" key="7">
    <source>
        <dbReference type="EMBL" id="UNV84630.1"/>
    </source>
</evidence>
<gene>
    <name evidence="6" type="primary">ispZ</name>
    <name evidence="5" type="synonym">yciB</name>
    <name evidence="6" type="ORF">HMPREF9418_0321</name>
    <name evidence="7" type="ORF">MON40_11585</name>
</gene>
<dbReference type="HAMAP" id="MF_00189">
    <property type="entry name" value="YciB"/>
    <property type="match status" value="1"/>
</dbReference>
<evidence type="ECO:0000256" key="2">
    <source>
        <dbReference type="ARBA" id="ARBA00022692"/>
    </source>
</evidence>
<organism evidence="6 8">
    <name type="scientific">Neisseria macacae ATCC 33926</name>
    <dbReference type="NCBI Taxonomy" id="997348"/>
    <lineage>
        <taxon>Bacteria</taxon>
        <taxon>Pseudomonadati</taxon>
        <taxon>Pseudomonadota</taxon>
        <taxon>Betaproteobacteria</taxon>
        <taxon>Neisseriales</taxon>
        <taxon>Neisseriaceae</taxon>
        <taxon>Neisseria</taxon>
    </lineage>
</organism>
<evidence type="ECO:0000256" key="3">
    <source>
        <dbReference type="ARBA" id="ARBA00022989"/>
    </source>
</evidence>
<evidence type="ECO:0000256" key="5">
    <source>
        <dbReference type="HAMAP-Rule" id="MF_00189"/>
    </source>
</evidence>
<dbReference type="NCBIfam" id="NF001325">
    <property type="entry name" value="PRK00259.1-3"/>
    <property type="match status" value="1"/>
</dbReference>
<keyword evidence="2 5" id="KW-0812">Transmembrane</keyword>
<proteinExistence type="inferred from homology"/>
<dbReference type="Proteomes" id="UP000004982">
    <property type="component" value="Unassembled WGS sequence"/>
</dbReference>
<keyword evidence="9" id="KW-1185">Reference proteome</keyword>
<accession>A0AA36ULD1</accession>
<keyword evidence="3 5" id="KW-1133">Transmembrane helix</keyword>
<dbReference type="AlphaFoldDB" id="A0AA36ULD1"/>
<sequence length="177" mass="20447">MKVLSDLLAVILFFLTYTITKNMITATAVAVVFGILQAGFTYWKYKKLDTMQWVGLILIVVFGGATILLHDDRFIMWKPTVLFWIGALVLLISHLSGKNGLKATMGKELELPEHVWSKLTYAWVAFMIFLGIANWFVFTHFKEQWVNYKMFGSTGFLFVFFIAQFSYLSRYLPKKDS</sequence>
<reference evidence="7 9" key="2">
    <citation type="submission" date="2022-03" db="EMBL/GenBank/DDBJ databases">
        <title>Genome sequencing of Neisseria macacae.</title>
        <authorList>
            <person name="Baek M.-G."/>
        </authorList>
    </citation>
    <scope>NUCLEOTIDE SEQUENCE [LARGE SCALE GENOMIC DNA]</scope>
    <source>
        <strain evidence="7 9">ATCC 33926</strain>
    </source>
</reference>
<dbReference type="RefSeq" id="WP_003776270.1">
    <property type="nucleotide sequence ID" value="NZ_CP094241.1"/>
</dbReference>
<dbReference type="PANTHER" id="PTHR36917">
    <property type="entry name" value="INTRACELLULAR SEPTATION PROTEIN A-RELATED"/>
    <property type="match status" value="1"/>
</dbReference>
<keyword evidence="1 5" id="KW-1003">Cell membrane</keyword>
<evidence type="ECO:0000313" key="9">
    <source>
        <dbReference type="Proteomes" id="UP000829455"/>
    </source>
</evidence>
<dbReference type="PANTHER" id="PTHR36917:SF1">
    <property type="entry name" value="INNER MEMBRANE-SPANNING PROTEIN YCIB"/>
    <property type="match status" value="1"/>
</dbReference>
<evidence type="ECO:0000256" key="1">
    <source>
        <dbReference type="ARBA" id="ARBA00022475"/>
    </source>
</evidence>
<feature type="transmembrane region" description="Helical" evidence="5">
    <location>
        <begin position="121"/>
        <end position="138"/>
    </location>
</feature>